<protein>
    <submittedName>
        <fullName evidence="1">Uncharacterized protein</fullName>
    </submittedName>
</protein>
<organism evidence="1 2">
    <name type="scientific">Sphingomonas yantingensis</name>
    <dbReference type="NCBI Taxonomy" id="1241761"/>
    <lineage>
        <taxon>Bacteria</taxon>
        <taxon>Pseudomonadati</taxon>
        <taxon>Pseudomonadota</taxon>
        <taxon>Alphaproteobacteria</taxon>
        <taxon>Sphingomonadales</taxon>
        <taxon>Sphingomonadaceae</taxon>
        <taxon>Sphingomonas</taxon>
    </lineage>
</organism>
<dbReference type="RefSeq" id="WP_281375701.1">
    <property type="nucleotide sequence ID" value="NZ_JACIJJ010000004.1"/>
</dbReference>
<dbReference type="AlphaFoldDB" id="A0A7W9EJQ3"/>
<comment type="caution">
    <text evidence="1">The sequence shown here is derived from an EMBL/GenBank/DDBJ whole genome shotgun (WGS) entry which is preliminary data.</text>
</comment>
<sequence>MRFNPIVRAKSRGLVIALVVGALVMGVLLVTAGQAITNYATAV</sequence>
<gene>
    <name evidence="1" type="ORF">FHR19_002636</name>
</gene>
<dbReference type="EMBL" id="JACIJJ010000004">
    <property type="protein sequence ID" value="MBB5699270.1"/>
    <property type="molecule type" value="Genomic_DNA"/>
</dbReference>
<reference evidence="1 2" key="1">
    <citation type="submission" date="2020-08" db="EMBL/GenBank/DDBJ databases">
        <title>Genomic Encyclopedia of Type Strains, Phase IV (KMG-IV): sequencing the most valuable type-strain genomes for metagenomic binning, comparative biology and taxonomic classification.</title>
        <authorList>
            <person name="Goeker M."/>
        </authorList>
    </citation>
    <scope>NUCLEOTIDE SEQUENCE [LARGE SCALE GENOMIC DNA]</scope>
    <source>
        <strain evidence="1 2">DSM 27244</strain>
    </source>
</reference>
<evidence type="ECO:0000313" key="1">
    <source>
        <dbReference type="EMBL" id="MBB5699270.1"/>
    </source>
</evidence>
<name>A0A7W9EJQ3_9SPHN</name>
<dbReference type="Proteomes" id="UP000557739">
    <property type="component" value="Unassembled WGS sequence"/>
</dbReference>
<proteinExistence type="predicted"/>
<keyword evidence="2" id="KW-1185">Reference proteome</keyword>
<accession>A0A7W9EJQ3</accession>
<evidence type="ECO:0000313" key="2">
    <source>
        <dbReference type="Proteomes" id="UP000557739"/>
    </source>
</evidence>